<reference evidence="2" key="1">
    <citation type="journal article" date="2019" name="Int. J. Syst. Evol. Microbiol.">
        <title>The Global Catalogue of Microorganisms (GCM) 10K type strain sequencing project: providing services to taxonomists for standard genome sequencing and annotation.</title>
        <authorList>
            <consortium name="The Broad Institute Genomics Platform"/>
            <consortium name="The Broad Institute Genome Sequencing Center for Infectious Disease"/>
            <person name="Wu L."/>
            <person name="Ma J."/>
        </authorList>
    </citation>
    <scope>NUCLEOTIDE SEQUENCE [LARGE SCALE GENOMIC DNA]</scope>
    <source>
        <strain evidence="2">CGMCC 4.7466</strain>
    </source>
</reference>
<evidence type="ECO:0008006" key="3">
    <source>
        <dbReference type="Google" id="ProtNLM"/>
    </source>
</evidence>
<dbReference type="SUPFAM" id="SSF81301">
    <property type="entry name" value="Nucleotidyltransferase"/>
    <property type="match status" value="1"/>
</dbReference>
<gene>
    <name evidence="1" type="ORF">ACFPFU_06860</name>
</gene>
<dbReference type="InterPro" id="IPR043519">
    <property type="entry name" value="NT_sf"/>
</dbReference>
<proteinExistence type="predicted"/>
<keyword evidence="2" id="KW-1185">Reference proteome</keyword>
<evidence type="ECO:0000313" key="1">
    <source>
        <dbReference type="EMBL" id="MFC4871399.1"/>
    </source>
</evidence>
<dbReference type="Gene3D" id="3.30.460.40">
    <property type="match status" value="1"/>
</dbReference>
<protein>
    <recommendedName>
        <fullName evidence="3">Nucleotidyltransferase family protein</fullName>
    </recommendedName>
</protein>
<organism evidence="1 2">
    <name type="scientific">Negadavirga shengliensis</name>
    <dbReference type="NCBI Taxonomy" id="1389218"/>
    <lineage>
        <taxon>Bacteria</taxon>
        <taxon>Pseudomonadati</taxon>
        <taxon>Bacteroidota</taxon>
        <taxon>Cytophagia</taxon>
        <taxon>Cytophagales</taxon>
        <taxon>Cyclobacteriaceae</taxon>
        <taxon>Negadavirga</taxon>
    </lineage>
</organism>
<accession>A0ABV9SYE0</accession>
<comment type="caution">
    <text evidence="1">The sequence shown here is derived from an EMBL/GenBank/DDBJ whole genome shotgun (WGS) entry which is preliminary data.</text>
</comment>
<dbReference type="Proteomes" id="UP001595818">
    <property type="component" value="Unassembled WGS sequence"/>
</dbReference>
<sequence length="165" mass="18899">MRDTSKSYKELGIPYFREVFDLLDETFQARGIPYYLLGATAISLELLKNGIKPPRGTKDIDFAIMISSFEDYRGLVRDLEEKGFRNVTDTWAYYHKGFDIAIDILPYGKIEQNHTVNFNERNVDFHVLGMSTILSNNLKSVQIEGKFVNIPSFEGMILLKYGGLV</sequence>
<dbReference type="RefSeq" id="WP_377062822.1">
    <property type="nucleotide sequence ID" value="NZ_JBHSJJ010000003.1"/>
</dbReference>
<name>A0ABV9SYE0_9BACT</name>
<dbReference type="EMBL" id="JBHSJJ010000003">
    <property type="protein sequence ID" value="MFC4871399.1"/>
    <property type="molecule type" value="Genomic_DNA"/>
</dbReference>
<evidence type="ECO:0000313" key="2">
    <source>
        <dbReference type="Proteomes" id="UP001595818"/>
    </source>
</evidence>